<name>A0A9D5YZ03_9CELL</name>
<proteinExistence type="predicted"/>
<dbReference type="Gene3D" id="3.30.1330.70">
    <property type="entry name" value="Holliday junction resolvase RusA"/>
    <property type="match status" value="1"/>
</dbReference>
<sequence length="134" mass="14765">MSPQSRVVSVVLPADTTLNSNRRADSAPYRRAPRTDAIRSAFRHAAHGMHPLTTPVHVELQLEFGRNARRDAPNWWPTAKAAIDGLVDAALITDDSDKHVTRTVFPAHTTDPALRATKTTGARVRLTITITEDH</sequence>
<accession>A0A9D5YZ03</accession>
<dbReference type="GO" id="GO:0006310">
    <property type="term" value="P:DNA recombination"/>
    <property type="evidence" value="ECO:0007669"/>
    <property type="project" value="InterPro"/>
</dbReference>
<comment type="caution">
    <text evidence="1">The sequence shown here is derived from an EMBL/GenBank/DDBJ whole genome shotgun (WGS) entry which is preliminary data.</text>
</comment>
<keyword evidence="2" id="KW-1185">Reference proteome</keyword>
<dbReference type="GO" id="GO:0000287">
    <property type="term" value="F:magnesium ion binding"/>
    <property type="evidence" value="ECO:0007669"/>
    <property type="project" value="InterPro"/>
</dbReference>
<protein>
    <submittedName>
        <fullName evidence="1">Uncharacterized protein</fullName>
    </submittedName>
</protein>
<organism evidence="1 2">
    <name type="scientific">Oerskovia douganii</name>
    <dbReference type="NCBI Taxonomy" id="2762210"/>
    <lineage>
        <taxon>Bacteria</taxon>
        <taxon>Bacillati</taxon>
        <taxon>Actinomycetota</taxon>
        <taxon>Actinomycetes</taxon>
        <taxon>Micrococcales</taxon>
        <taxon>Cellulomonadaceae</taxon>
        <taxon>Oerskovia</taxon>
    </lineage>
</organism>
<dbReference type="InterPro" id="IPR036614">
    <property type="entry name" value="RusA-like_sf"/>
</dbReference>
<dbReference type="RefSeq" id="WP_193720488.1">
    <property type="nucleotide sequence ID" value="NZ_JACSPN010000017.1"/>
</dbReference>
<gene>
    <name evidence="1" type="ORF">H9623_13070</name>
</gene>
<evidence type="ECO:0000313" key="1">
    <source>
        <dbReference type="EMBL" id="MBE7701228.1"/>
    </source>
</evidence>
<dbReference type="EMBL" id="JACSPN010000017">
    <property type="protein sequence ID" value="MBE7701228.1"/>
    <property type="molecule type" value="Genomic_DNA"/>
</dbReference>
<dbReference type="GO" id="GO:0006281">
    <property type="term" value="P:DNA repair"/>
    <property type="evidence" value="ECO:0007669"/>
    <property type="project" value="InterPro"/>
</dbReference>
<dbReference type="Proteomes" id="UP000822993">
    <property type="component" value="Unassembled WGS sequence"/>
</dbReference>
<evidence type="ECO:0000313" key="2">
    <source>
        <dbReference type="Proteomes" id="UP000822993"/>
    </source>
</evidence>
<reference evidence="1 2" key="1">
    <citation type="submission" date="2020-08" db="EMBL/GenBank/DDBJ databases">
        <title>A Genomic Blueprint of the Chicken Gut Microbiome.</title>
        <authorList>
            <person name="Gilroy R."/>
            <person name="Ravi A."/>
            <person name="Getino M."/>
            <person name="Pursley I."/>
            <person name="Horton D.L."/>
            <person name="Alikhan N.-F."/>
            <person name="Baker D."/>
            <person name="Gharbi K."/>
            <person name="Hall N."/>
            <person name="Watson M."/>
            <person name="Adriaenssens E.M."/>
            <person name="Foster-Nyarko E."/>
            <person name="Jarju S."/>
            <person name="Secka A."/>
            <person name="Antonio M."/>
            <person name="Oren A."/>
            <person name="Chaudhuri R."/>
            <person name="La Ragione R.M."/>
            <person name="Hildebrand F."/>
            <person name="Pallen M.J."/>
        </authorList>
    </citation>
    <scope>NUCLEOTIDE SEQUENCE [LARGE SCALE GENOMIC DNA]</scope>
    <source>
        <strain evidence="1 2">Sa1BUA8</strain>
    </source>
</reference>
<dbReference type="AlphaFoldDB" id="A0A9D5YZ03"/>
<dbReference type="SUPFAM" id="SSF103084">
    <property type="entry name" value="Holliday junction resolvase RusA"/>
    <property type="match status" value="1"/>
</dbReference>